<name>A0A0L0TBA6_ALLM3</name>
<evidence type="ECO:0000313" key="1">
    <source>
        <dbReference type="EMBL" id="KNE71869.1"/>
    </source>
</evidence>
<organism evidence="1 2">
    <name type="scientific">Allomyces macrogynus (strain ATCC 38327)</name>
    <name type="common">Allomyces javanicus var. macrogynus</name>
    <dbReference type="NCBI Taxonomy" id="578462"/>
    <lineage>
        <taxon>Eukaryota</taxon>
        <taxon>Fungi</taxon>
        <taxon>Fungi incertae sedis</taxon>
        <taxon>Blastocladiomycota</taxon>
        <taxon>Blastocladiomycetes</taxon>
        <taxon>Blastocladiales</taxon>
        <taxon>Blastocladiaceae</taxon>
        <taxon>Allomyces</taxon>
    </lineage>
</organism>
<reference evidence="1 2" key="1">
    <citation type="submission" date="2009-11" db="EMBL/GenBank/DDBJ databases">
        <title>Annotation of Allomyces macrogynus ATCC 38327.</title>
        <authorList>
            <consortium name="The Broad Institute Genome Sequencing Platform"/>
            <person name="Russ C."/>
            <person name="Cuomo C."/>
            <person name="Burger G."/>
            <person name="Gray M.W."/>
            <person name="Holland P.W.H."/>
            <person name="King N."/>
            <person name="Lang F.B.F."/>
            <person name="Roger A.J."/>
            <person name="Ruiz-Trillo I."/>
            <person name="Young S.K."/>
            <person name="Zeng Q."/>
            <person name="Gargeya S."/>
            <person name="Fitzgerald M."/>
            <person name="Haas B."/>
            <person name="Abouelleil A."/>
            <person name="Alvarado L."/>
            <person name="Arachchi H.M."/>
            <person name="Berlin A."/>
            <person name="Chapman S.B."/>
            <person name="Gearin G."/>
            <person name="Goldberg J."/>
            <person name="Griggs A."/>
            <person name="Gujja S."/>
            <person name="Hansen M."/>
            <person name="Heiman D."/>
            <person name="Howarth C."/>
            <person name="Larimer J."/>
            <person name="Lui A."/>
            <person name="MacDonald P.J.P."/>
            <person name="McCowen C."/>
            <person name="Montmayeur A."/>
            <person name="Murphy C."/>
            <person name="Neiman D."/>
            <person name="Pearson M."/>
            <person name="Priest M."/>
            <person name="Roberts A."/>
            <person name="Saif S."/>
            <person name="Shea T."/>
            <person name="Sisk P."/>
            <person name="Stolte C."/>
            <person name="Sykes S."/>
            <person name="Wortman J."/>
            <person name="Nusbaum C."/>
            <person name="Birren B."/>
        </authorList>
    </citation>
    <scope>NUCLEOTIDE SEQUENCE [LARGE SCALE GENOMIC DNA]</scope>
    <source>
        <strain evidence="1 2">ATCC 38327</strain>
    </source>
</reference>
<keyword evidence="2" id="KW-1185">Reference proteome</keyword>
<dbReference type="EMBL" id="GG745375">
    <property type="protein sequence ID" value="KNE71869.1"/>
    <property type="molecule type" value="Genomic_DNA"/>
</dbReference>
<accession>A0A0L0TBA6</accession>
<gene>
    <name evidence="1" type="ORF">AMAG_16298</name>
</gene>
<evidence type="ECO:0000313" key="2">
    <source>
        <dbReference type="Proteomes" id="UP000054350"/>
    </source>
</evidence>
<dbReference type="Proteomes" id="UP000054350">
    <property type="component" value="Unassembled WGS sequence"/>
</dbReference>
<reference evidence="2" key="2">
    <citation type="submission" date="2009-11" db="EMBL/GenBank/DDBJ databases">
        <title>The Genome Sequence of Allomyces macrogynus strain ATCC 38327.</title>
        <authorList>
            <consortium name="The Broad Institute Genome Sequencing Platform"/>
            <person name="Russ C."/>
            <person name="Cuomo C."/>
            <person name="Shea T."/>
            <person name="Young S.K."/>
            <person name="Zeng Q."/>
            <person name="Koehrsen M."/>
            <person name="Haas B."/>
            <person name="Borodovsky M."/>
            <person name="Guigo R."/>
            <person name="Alvarado L."/>
            <person name="Berlin A."/>
            <person name="Borenstein D."/>
            <person name="Chen Z."/>
            <person name="Engels R."/>
            <person name="Freedman E."/>
            <person name="Gellesch M."/>
            <person name="Goldberg J."/>
            <person name="Griggs A."/>
            <person name="Gujja S."/>
            <person name="Heiman D."/>
            <person name="Hepburn T."/>
            <person name="Howarth C."/>
            <person name="Jen D."/>
            <person name="Larson L."/>
            <person name="Lewis B."/>
            <person name="Mehta T."/>
            <person name="Park D."/>
            <person name="Pearson M."/>
            <person name="Roberts A."/>
            <person name="Saif S."/>
            <person name="Shenoy N."/>
            <person name="Sisk P."/>
            <person name="Stolte C."/>
            <person name="Sykes S."/>
            <person name="Walk T."/>
            <person name="White J."/>
            <person name="Yandava C."/>
            <person name="Burger G."/>
            <person name="Gray M.W."/>
            <person name="Holland P.W.H."/>
            <person name="King N."/>
            <person name="Lang F.B.F."/>
            <person name="Roger A.J."/>
            <person name="Ruiz-Trillo I."/>
            <person name="Lander E."/>
            <person name="Nusbaum C."/>
        </authorList>
    </citation>
    <scope>NUCLEOTIDE SEQUENCE [LARGE SCALE GENOMIC DNA]</scope>
    <source>
        <strain evidence="2">ATCC 38327</strain>
    </source>
</reference>
<sequence>MCPRCALRSPYFLDNYKRKPCAHKPEREPSDNESDSNDPDWIDFCTLNRWLERLLHEAYAGDLNRVEGEVDRIQIETLLEVVDRVDTLLPEHGYDYDIMDYLSFAWPTYRTAHDEDVAELMLALHALKLG</sequence>
<dbReference type="AlphaFoldDB" id="A0A0L0TBA6"/>
<proteinExistence type="predicted"/>
<dbReference type="VEuPathDB" id="FungiDB:AMAG_16298"/>
<protein>
    <submittedName>
        <fullName evidence="1">Uncharacterized protein</fullName>
    </submittedName>
</protein>